<dbReference type="SUPFAM" id="SSF49899">
    <property type="entry name" value="Concanavalin A-like lectins/glucanases"/>
    <property type="match status" value="1"/>
</dbReference>
<dbReference type="AlphaFoldDB" id="A0A386WLT9"/>
<organism evidence="1 2">
    <name type="scientific">Micromonospora tulbaghiae</name>
    <dbReference type="NCBI Taxonomy" id="479978"/>
    <lineage>
        <taxon>Bacteria</taxon>
        <taxon>Bacillati</taxon>
        <taxon>Actinomycetota</taxon>
        <taxon>Actinomycetes</taxon>
        <taxon>Micromonosporales</taxon>
        <taxon>Micromonosporaceae</taxon>
        <taxon>Micromonospora</taxon>
    </lineage>
</organism>
<proteinExistence type="predicted"/>
<accession>A0A386WLT9</accession>
<dbReference type="Proteomes" id="UP000267804">
    <property type="component" value="Chromosome"/>
</dbReference>
<evidence type="ECO:0000313" key="2">
    <source>
        <dbReference type="Proteomes" id="UP000267804"/>
    </source>
</evidence>
<dbReference type="Gene3D" id="2.60.120.560">
    <property type="entry name" value="Exo-inulinase, domain 1"/>
    <property type="match status" value="1"/>
</dbReference>
<gene>
    <name evidence="1" type="ORF">CSH63_17960</name>
</gene>
<dbReference type="KEGG" id="mtua:CSH63_17960"/>
<protein>
    <submittedName>
        <fullName evidence="1">Uncharacterized protein</fullName>
    </submittedName>
</protein>
<dbReference type="RefSeq" id="WP_120571282.1">
    <property type="nucleotide sequence ID" value="NZ_CP024087.1"/>
</dbReference>
<dbReference type="EMBL" id="CP024087">
    <property type="protein sequence ID" value="AYF29316.1"/>
    <property type="molecule type" value="Genomic_DNA"/>
</dbReference>
<evidence type="ECO:0000313" key="1">
    <source>
        <dbReference type="EMBL" id="AYF29316.1"/>
    </source>
</evidence>
<name>A0A386WLT9_9ACTN</name>
<dbReference type="InterPro" id="IPR013320">
    <property type="entry name" value="ConA-like_dom_sf"/>
</dbReference>
<reference evidence="1 2" key="1">
    <citation type="submission" date="2017-10" db="EMBL/GenBank/DDBJ databases">
        <title>Integration of genomic and chemical information greatly accelerates assignment of the full stereostructure of myelolactone, a potent inhibitor of myeloma from a marine-derived Micromonospora.</title>
        <authorList>
            <person name="Kim M.C."/>
            <person name="Machado H."/>
            <person name="Jensen P.R."/>
            <person name="Fenical W."/>
        </authorList>
    </citation>
    <scope>NUCLEOTIDE SEQUENCE [LARGE SCALE GENOMIC DNA]</scope>
    <source>
        <strain evidence="1 2">CNY-010</strain>
    </source>
</reference>
<sequence>MWPDDGSDLPIEVEAAFGADVNTDPGTWSWTDLSDRLGDDLIHLRAGRSSGASAASPGNCSVTLFNNDGALSPLHPMSPYWPHVDRGTPFRVRLRRAQDTFARAASNGWGTADSGQAWTPASGAVSNYAVTGGAGRHTHAATNALRRTVLGVSLLDCEQTVDVAPSALMTGAALVTGLMFRYSNGGADYYWLRCEFKSGGNQLMLKITRVVNTSFTDLAVLDGIAGLGYAANGYLRVRASVVGSRLAIKVWDPIGAEPSGWHLTATDNTITAAGPTGAQSWVVTGNTNTLPVYAYHRNYAVRVERFTGTADEWKPTYTPTREGECESDVQIIASGLIRRLGQGDAPIRSALYRAISATSPLAYWALEDGPDSARAATAVLGGADLALVKGAVKFGQTDGPAGSERLPDFSSGGTMQGTVPPASTQTVWRVEFVTLFRTFTPGSFGAVLDIFTGGSMDFWQIDAAQAAEGGLYVQYVTKAGATATSPYSNIRVDDKAWHHIRVDAVQSGGNIVLTVRLDGATVITWSVAGTMGAVWKVVVNPTGATTETVPSLGHLAVWAPYAGATDTVAAARGYVGELAAARVQRLCGEERIAVTVTSAGGEPLGPQPVGPFLELLQDIEETDLGVLSEQGWGLGYRPREDRYNAPVAMTIDLADYQVDRGATPLTATLDDQGVTNEVTATRPGGSSATAADLADQRHGRYQIEVDKNTAGDWVLADHAAWLVRLGTWRYLRETSFPIDLLRNPHLIDAWLSCGVGSRILRINPPAQHGDPLDRLVEGWSETLGVQTWLVQVTPSPAAPWDVGVVGASREGADGTILNAAVATASQASFDLKSTASNGPWTTDPADFPLRVQVGGEVMELSSISGAGLVQTAVVSQRGVNGVARAWPAGTPVDVYQAAVVAL</sequence>